<comment type="caution">
    <text evidence="7">The sequence shown here is derived from an EMBL/GenBank/DDBJ whole genome shotgun (WGS) entry which is preliminary data.</text>
</comment>
<evidence type="ECO:0000256" key="2">
    <source>
        <dbReference type="ARBA" id="ARBA00022771"/>
    </source>
</evidence>
<feature type="compositionally biased region" description="Low complexity" evidence="5">
    <location>
        <begin position="38"/>
        <end position="53"/>
    </location>
</feature>
<feature type="region of interest" description="Disordered" evidence="5">
    <location>
        <begin position="38"/>
        <end position="58"/>
    </location>
</feature>
<dbReference type="InterPro" id="IPR000962">
    <property type="entry name" value="Znf_DskA_TraR"/>
</dbReference>
<dbReference type="SUPFAM" id="SSF109635">
    <property type="entry name" value="DnaK suppressor protein DksA, alpha-hairpin domain"/>
    <property type="match status" value="1"/>
</dbReference>
<dbReference type="EMBL" id="MFKF01000282">
    <property type="protein sequence ID" value="OGG46867.1"/>
    <property type="molecule type" value="Genomic_DNA"/>
</dbReference>
<evidence type="ECO:0000313" key="8">
    <source>
        <dbReference type="Proteomes" id="UP000178606"/>
    </source>
</evidence>
<evidence type="ECO:0000256" key="1">
    <source>
        <dbReference type="ARBA" id="ARBA00022723"/>
    </source>
</evidence>
<evidence type="ECO:0000256" key="4">
    <source>
        <dbReference type="PROSITE-ProRule" id="PRU00510"/>
    </source>
</evidence>
<feature type="zinc finger region" description="dksA C4-type" evidence="4">
    <location>
        <begin position="98"/>
        <end position="122"/>
    </location>
</feature>
<dbReference type="Proteomes" id="UP000178606">
    <property type="component" value="Unassembled WGS sequence"/>
</dbReference>
<evidence type="ECO:0000313" key="7">
    <source>
        <dbReference type="EMBL" id="OGG46867.1"/>
    </source>
</evidence>
<dbReference type="PANTHER" id="PTHR33823:SF2">
    <property type="entry name" value="RNA POLYMERASE-BINDING TRANSCRIPTION FACTOR DKSA"/>
    <property type="match status" value="1"/>
</dbReference>
<keyword evidence="2" id="KW-0863">Zinc-finger</keyword>
<feature type="domain" description="Zinc finger DksA/TraR C4-type" evidence="6">
    <location>
        <begin position="93"/>
        <end position="127"/>
    </location>
</feature>
<protein>
    <recommendedName>
        <fullName evidence="6">Zinc finger DksA/TraR C4-type domain-containing protein</fullName>
    </recommendedName>
</protein>
<sequence>MEGVEIFMTHQELAYFKDLILKKRAELLKDLGQIEEQSMSATASESSGGSSYSDHMPDLGSDAMEREKAFMFASRDGAYVGHLDKALERIVDGTFGVCRVCGGEISKERLEAVPNATMCVVCKSEEDRKKRRV</sequence>
<evidence type="ECO:0000256" key="5">
    <source>
        <dbReference type="SAM" id="MobiDB-lite"/>
    </source>
</evidence>
<keyword evidence="1" id="KW-0479">Metal-binding</keyword>
<accession>A0A1F6CD05</accession>
<dbReference type="SUPFAM" id="SSF57716">
    <property type="entry name" value="Glucocorticoid receptor-like (DNA-binding domain)"/>
    <property type="match status" value="1"/>
</dbReference>
<reference evidence="7 8" key="1">
    <citation type="journal article" date="2016" name="Nat. Commun.">
        <title>Thousands of microbial genomes shed light on interconnected biogeochemical processes in an aquifer system.</title>
        <authorList>
            <person name="Anantharaman K."/>
            <person name="Brown C.T."/>
            <person name="Hug L.A."/>
            <person name="Sharon I."/>
            <person name="Castelle C.J."/>
            <person name="Probst A.J."/>
            <person name="Thomas B.C."/>
            <person name="Singh A."/>
            <person name="Wilkins M.J."/>
            <person name="Karaoz U."/>
            <person name="Brodie E.L."/>
            <person name="Williams K.H."/>
            <person name="Hubbard S.S."/>
            <person name="Banfield J.F."/>
        </authorList>
    </citation>
    <scope>NUCLEOTIDE SEQUENCE [LARGE SCALE GENOMIC DNA]</scope>
    <source>
        <strain evidence="8">RIFCSPLOWO2_12_FULL_64_10</strain>
    </source>
</reference>
<proteinExistence type="predicted"/>
<keyword evidence="3" id="KW-0862">Zinc</keyword>
<dbReference type="PROSITE" id="PS51128">
    <property type="entry name" value="ZF_DKSA_2"/>
    <property type="match status" value="1"/>
</dbReference>
<dbReference type="AlphaFoldDB" id="A0A1F6CD05"/>
<evidence type="ECO:0000256" key="3">
    <source>
        <dbReference type="ARBA" id="ARBA00022833"/>
    </source>
</evidence>
<name>A0A1F6CD05_HANXR</name>
<dbReference type="InterPro" id="IPR037187">
    <property type="entry name" value="DnaK_N"/>
</dbReference>
<organism evidence="7 8">
    <name type="scientific">Handelsmanbacteria sp. (strain RIFCSPLOWO2_12_FULL_64_10)</name>
    <dbReference type="NCBI Taxonomy" id="1817868"/>
    <lineage>
        <taxon>Bacteria</taxon>
        <taxon>Candidatus Handelsmaniibacteriota</taxon>
    </lineage>
</organism>
<gene>
    <name evidence="7" type="ORF">A3F84_00325</name>
</gene>
<dbReference type="PANTHER" id="PTHR33823">
    <property type="entry name" value="RNA POLYMERASE-BINDING TRANSCRIPTION FACTOR DKSA-RELATED"/>
    <property type="match status" value="1"/>
</dbReference>
<evidence type="ECO:0000259" key="6">
    <source>
        <dbReference type="Pfam" id="PF01258"/>
    </source>
</evidence>
<dbReference type="GO" id="GO:0008270">
    <property type="term" value="F:zinc ion binding"/>
    <property type="evidence" value="ECO:0007669"/>
    <property type="project" value="UniProtKB-KW"/>
</dbReference>
<dbReference type="Pfam" id="PF01258">
    <property type="entry name" value="zf-dskA_traR"/>
    <property type="match status" value="1"/>
</dbReference>
<dbReference type="Gene3D" id="1.20.120.910">
    <property type="entry name" value="DksA, coiled-coil domain"/>
    <property type="match status" value="1"/>
</dbReference>